<evidence type="ECO:0000256" key="1">
    <source>
        <dbReference type="ARBA" id="ARBA00022475"/>
    </source>
</evidence>
<evidence type="ECO:0000256" key="4">
    <source>
        <dbReference type="ARBA" id="ARBA00022989"/>
    </source>
</evidence>
<feature type="transmembrane region" description="Helical" evidence="6">
    <location>
        <begin position="238"/>
        <end position="256"/>
    </location>
</feature>
<name>A0A6J7MVC8_9ZZZZ</name>
<gene>
    <name evidence="8" type="ORF">UFOPK2656_02480</name>
    <name evidence="9" type="ORF">UFOPK3099_02418</name>
    <name evidence="10" type="ORF">UFOPK3267_00250</name>
    <name evidence="11" type="ORF">UFOPK3651_02231</name>
    <name evidence="12" type="ORF">UFOPK3931_01062</name>
    <name evidence="7" type="ORF">UFOPK4189_02421</name>
</gene>
<dbReference type="EMBL" id="CAFBMT010000013">
    <property type="protein sequence ID" value="CAB4941955.1"/>
    <property type="molecule type" value="Genomic_DNA"/>
</dbReference>
<organism evidence="12">
    <name type="scientific">freshwater metagenome</name>
    <dbReference type="NCBI Taxonomy" id="449393"/>
    <lineage>
        <taxon>unclassified sequences</taxon>
        <taxon>metagenomes</taxon>
        <taxon>ecological metagenomes</taxon>
    </lineage>
</organism>
<dbReference type="GO" id="GO:0008961">
    <property type="term" value="F:phosphatidylglycerol-prolipoprotein diacylglyceryl transferase activity"/>
    <property type="evidence" value="ECO:0007669"/>
    <property type="project" value="InterPro"/>
</dbReference>
<evidence type="ECO:0000313" key="7">
    <source>
        <dbReference type="EMBL" id="CAB4364663.1"/>
    </source>
</evidence>
<dbReference type="NCBIfam" id="TIGR00544">
    <property type="entry name" value="lgt"/>
    <property type="match status" value="1"/>
</dbReference>
<dbReference type="InterPro" id="IPR001640">
    <property type="entry name" value="Lgt"/>
</dbReference>
<feature type="transmembrane region" description="Helical" evidence="6">
    <location>
        <begin position="95"/>
        <end position="113"/>
    </location>
</feature>
<evidence type="ECO:0000313" key="8">
    <source>
        <dbReference type="EMBL" id="CAB4735214.1"/>
    </source>
</evidence>
<evidence type="ECO:0000256" key="2">
    <source>
        <dbReference type="ARBA" id="ARBA00022679"/>
    </source>
</evidence>
<evidence type="ECO:0000256" key="3">
    <source>
        <dbReference type="ARBA" id="ARBA00022692"/>
    </source>
</evidence>
<protein>
    <submittedName>
        <fullName evidence="12">Unannotated protein</fullName>
    </submittedName>
</protein>
<evidence type="ECO:0000256" key="6">
    <source>
        <dbReference type="SAM" id="Phobius"/>
    </source>
</evidence>
<feature type="transmembrane region" description="Helical" evidence="6">
    <location>
        <begin position="179"/>
        <end position="196"/>
    </location>
</feature>
<sequence length="282" mass="30596">MIVSIPSPSSGAIHLFGLPIHAYGLMIALGVVAGTWLSGRRLEQAEVGTRDDMSSIAVGAVLAGVLGARLYYIVTDKSQPWKEPSRWLKIWNGGLGIPGGLLAGILVALWAAHRRGISPAGLFTAAAPALPLAQAIGRLGNWWNQELFGRPTTLPWALEIDAAHLPTGYAVGTTFHPTFLYEMLWNLALCGVLLLIDKRMTLRPGRLLAVYVVGYATGRFWIEGLRIDPANSGGGWRLNQWTALIAGLGAVVYLLVDWRRHRNDAPVDTDEPIADDYVSEDE</sequence>
<feature type="transmembrane region" description="Helical" evidence="6">
    <location>
        <begin position="12"/>
        <end position="36"/>
    </location>
</feature>
<evidence type="ECO:0000313" key="10">
    <source>
        <dbReference type="EMBL" id="CAB4846534.1"/>
    </source>
</evidence>
<evidence type="ECO:0000313" key="11">
    <source>
        <dbReference type="EMBL" id="CAB4941955.1"/>
    </source>
</evidence>
<dbReference type="GO" id="GO:0042158">
    <property type="term" value="P:lipoprotein biosynthetic process"/>
    <property type="evidence" value="ECO:0007669"/>
    <property type="project" value="InterPro"/>
</dbReference>
<feature type="transmembrane region" description="Helical" evidence="6">
    <location>
        <begin position="208"/>
        <end position="226"/>
    </location>
</feature>
<dbReference type="EMBL" id="CAFBOL010000020">
    <property type="protein sequence ID" value="CAB4984856.1"/>
    <property type="molecule type" value="Genomic_DNA"/>
</dbReference>
<keyword evidence="3 6" id="KW-0812">Transmembrane</keyword>
<keyword evidence="4 6" id="KW-1133">Transmembrane helix</keyword>
<dbReference type="GO" id="GO:0005886">
    <property type="term" value="C:plasma membrane"/>
    <property type="evidence" value="ECO:0007669"/>
    <property type="project" value="InterPro"/>
</dbReference>
<evidence type="ECO:0000313" key="12">
    <source>
        <dbReference type="EMBL" id="CAB4984856.1"/>
    </source>
</evidence>
<dbReference type="EMBL" id="CAESGF010000016">
    <property type="protein sequence ID" value="CAB4364663.1"/>
    <property type="molecule type" value="Genomic_DNA"/>
</dbReference>
<keyword evidence="1" id="KW-1003">Cell membrane</keyword>
<dbReference type="AlphaFoldDB" id="A0A6J7MVC8"/>
<dbReference type="EMBL" id="CAFBIY010000008">
    <property type="protein sequence ID" value="CAB4846534.1"/>
    <property type="molecule type" value="Genomic_DNA"/>
</dbReference>
<accession>A0A6J7MVC8</accession>
<feature type="transmembrane region" description="Helical" evidence="6">
    <location>
        <begin position="56"/>
        <end position="74"/>
    </location>
</feature>
<dbReference type="EMBL" id="CAEZYF010000018">
    <property type="protein sequence ID" value="CAB4735214.1"/>
    <property type="molecule type" value="Genomic_DNA"/>
</dbReference>
<dbReference type="Pfam" id="PF01790">
    <property type="entry name" value="LGT"/>
    <property type="match status" value="1"/>
</dbReference>
<keyword evidence="5 6" id="KW-0472">Membrane</keyword>
<dbReference type="PANTHER" id="PTHR30589:SF0">
    <property type="entry name" value="PHOSPHATIDYLGLYCEROL--PROLIPOPROTEIN DIACYLGLYCERYL TRANSFERASE"/>
    <property type="match status" value="1"/>
</dbReference>
<dbReference type="HAMAP" id="MF_01147">
    <property type="entry name" value="Lgt"/>
    <property type="match status" value="1"/>
</dbReference>
<dbReference type="PANTHER" id="PTHR30589">
    <property type="entry name" value="PROLIPOPROTEIN DIACYLGLYCERYL TRANSFERASE"/>
    <property type="match status" value="1"/>
</dbReference>
<evidence type="ECO:0000313" key="9">
    <source>
        <dbReference type="EMBL" id="CAB4833793.1"/>
    </source>
</evidence>
<keyword evidence="2" id="KW-0808">Transferase</keyword>
<proteinExistence type="inferred from homology"/>
<reference evidence="12" key="1">
    <citation type="submission" date="2020-05" db="EMBL/GenBank/DDBJ databases">
        <authorList>
            <person name="Chiriac C."/>
            <person name="Salcher M."/>
            <person name="Ghai R."/>
            <person name="Kavagutti S V."/>
        </authorList>
    </citation>
    <scope>NUCLEOTIDE SEQUENCE</scope>
</reference>
<dbReference type="EMBL" id="CAFAAV010000237">
    <property type="protein sequence ID" value="CAB4833793.1"/>
    <property type="molecule type" value="Genomic_DNA"/>
</dbReference>
<evidence type="ECO:0000256" key="5">
    <source>
        <dbReference type="ARBA" id="ARBA00023136"/>
    </source>
</evidence>